<dbReference type="AlphaFoldDB" id="A0A3Q0JJ78"/>
<organism evidence="6 7">
    <name type="scientific">Diaphorina citri</name>
    <name type="common">Asian citrus psyllid</name>
    <dbReference type="NCBI Taxonomy" id="121845"/>
    <lineage>
        <taxon>Eukaryota</taxon>
        <taxon>Metazoa</taxon>
        <taxon>Ecdysozoa</taxon>
        <taxon>Arthropoda</taxon>
        <taxon>Hexapoda</taxon>
        <taxon>Insecta</taxon>
        <taxon>Pterygota</taxon>
        <taxon>Neoptera</taxon>
        <taxon>Paraneoptera</taxon>
        <taxon>Hemiptera</taxon>
        <taxon>Sternorrhyncha</taxon>
        <taxon>Psylloidea</taxon>
        <taxon>Psyllidae</taxon>
        <taxon>Diaphorininae</taxon>
        <taxon>Diaphorina</taxon>
    </lineage>
</organism>
<dbReference type="GeneID" id="113472847"/>
<keyword evidence="2" id="KW-0646">Protease inhibitor</keyword>
<dbReference type="RefSeq" id="XP_026688437.1">
    <property type="nucleotide sequence ID" value="XM_026832636.1"/>
</dbReference>
<dbReference type="GO" id="GO:0005615">
    <property type="term" value="C:extracellular space"/>
    <property type="evidence" value="ECO:0007669"/>
    <property type="project" value="InterPro"/>
</dbReference>
<feature type="compositionally biased region" description="Basic and acidic residues" evidence="4">
    <location>
        <begin position="785"/>
        <end position="804"/>
    </location>
</feature>
<feature type="compositionally biased region" description="Low complexity" evidence="4">
    <location>
        <begin position="265"/>
        <end position="276"/>
    </location>
</feature>
<feature type="compositionally biased region" description="Low complexity" evidence="4">
    <location>
        <begin position="681"/>
        <end position="706"/>
    </location>
</feature>
<evidence type="ECO:0000256" key="4">
    <source>
        <dbReference type="SAM" id="MobiDB-lite"/>
    </source>
</evidence>
<proteinExistence type="inferred from homology"/>
<dbReference type="Proteomes" id="UP000079169">
    <property type="component" value="Unplaced"/>
</dbReference>
<feature type="domain" description="Serpin" evidence="5">
    <location>
        <begin position="487"/>
        <end position="658"/>
    </location>
</feature>
<dbReference type="PaxDb" id="121845-A0A3Q0JJ78"/>
<feature type="region of interest" description="Disordered" evidence="4">
    <location>
        <begin position="28"/>
        <end position="56"/>
    </location>
</feature>
<keyword evidence="6" id="KW-1185">Reference proteome</keyword>
<keyword evidence="3" id="KW-0722">Serine protease inhibitor</keyword>
<dbReference type="SUPFAM" id="SSF56574">
    <property type="entry name" value="Serpins"/>
    <property type="match status" value="2"/>
</dbReference>
<feature type="compositionally biased region" description="Low complexity" evidence="4">
    <location>
        <begin position="160"/>
        <end position="173"/>
    </location>
</feature>
<dbReference type="InterPro" id="IPR023796">
    <property type="entry name" value="Serpin_dom"/>
</dbReference>
<evidence type="ECO:0000313" key="7">
    <source>
        <dbReference type="RefSeq" id="XP_026688437.1"/>
    </source>
</evidence>
<feature type="compositionally biased region" description="Basic and acidic residues" evidence="4">
    <location>
        <begin position="412"/>
        <end position="431"/>
    </location>
</feature>
<evidence type="ECO:0000256" key="2">
    <source>
        <dbReference type="ARBA" id="ARBA00022690"/>
    </source>
</evidence>
<feature type="region of interest" description="Disordered" evidence="4">
    <location>
        <begin position="258"/>
        <end position="335"/>
    </location>
</feature>
<protein>
    <submittedName>
        <fullName evidence="7">Uncharacterized protein LOC113472847</fullName>
    </submittedName>
</protein>
<name>A0A3Q0JJ78_DIACI</name>
<dbReference type="InterPro" id="IPR042178">
    <property type="entry name" value="Serpin_sf_1"/>
</dbReference>
<comment type="similarity">
    <text evidence="1">Belongs to the serpin family.</text>
</comment>
<feature type="region of interest" description="Disordered" evidence="4">
    <location>
        <begin position="777"/>
        <end position="833"/>
    </location>
</feature>
<evidence type="ECO:0000313" key="6">
    <source>
        <dbReference type="Proteomes" id="UP000079169"/>
    </source>
</evidence>
<feature type="non-terminal residue" evidence="7">
    <location>
        <position position="992"/>
    </location>
</feature>
<dbReference type="Pfam" id="PF00079">
    <property type="entry name" value="Serpin"/>
    <property type="match status" value="2"/>
</dbReference>
<feature type="domain" description="Serpin" evidence="5">
    <location>
        <begin position="860"/>
        <end position="934"/>
    </location>
</feature>
<feature type="compositionally biased region" description="Polar residues" evidence="4">
    <location>
        <begin position="445"/>
        <end position="454"/>
    </location>
</feature>
<dbReference type="KEGG" id="dci:113472847"/>
<feature type="region of interest" description="Disordered" evidence="4">
    <location>
        <begin position="392"/>
        <end position="460"/>
    </location>
</feature>
<evidence type="ECO:0000256" key="3">
    <source>
        <dbReference type="ARBA" id="ARBA00022900"/>
    </source>
</evidence>
<reference evidence="7" key="1">
    <citation type="submission" date="2025-08" db="UniProtKB">
        <authorList>
            <consortium name="RefSeq"/>
        </authorList>
    </citation>
    <scope>IDENTIFICATION</scope>
</reference>
<dbReference type="Gene3D" id="3.30.497.10">
    <property type="entry name" value="Antithrombin, subunit I, domain 2"/>
    <property type="match status" value="2"/>
</dbReference>
<feature type="compositionally biased region" description="Low complexity" evidence="4">
    <location>
        <begin position="181"/>
        <end position="196"/>
    </location>
</feature>
<feature type="region of interest" description="Disordered" evidence="4">
    <location>
        <begin position="160"/>
        <end position="196"/>
    </location>
</feature>
<feature type="compositionally biased region" description="Polar residues" evidence="4">
    <location>
        <begin position="28"/>
        <end position="55"/>
    </location>
</feature>
<feature type="compositionally biased region" description="Polar residues" evidence="4">
    <location>
        <begin position="818"/>
        <end position="827"/>
    </location>
</feature>
<dbReference type="GO" id="GO:0004867">
    <property type="term" value="F:serine-type endopeptidase inhibitor activity"/>
    <property type="evidence" value="ECO:0007669"/>
    <property type="project" value="UniProtKB-KW"/>
</dbReference>
<feature type="region of interest" description="Disordered" evidence="4">
    <location>
        <begin position="666"/>
        <end position="709"/>
    </location>
</feature>
<dbReference type="STRING" id="121845.A0A3Q0JJ78"/>
<dbReference type="PANTHER" id="PTHR11461">
    <property type="entry name" value="SERINE PROTEASE INHIBITOR, SERPIN"/>
    <property type="match status" value="1"/>
</dbReference>
<dbReference type="InterPro" id="IPR036186">
    <property type="entry name" value="Serpin_sf"/>
</dbReference>
<feature type="compositionally biased region" description="Polar residues" evidence="4">
    <location>
        <begin position="285"/>
        <end position="300"/>
    </location>
</feature>
<dbReference type="PANTHER" id="PTHR11461:SF211">
    <property type="entry name" value="GH10112P-RELATED"/>
    <property type="match status" value="1"/>
</dbReference>
<evidence type="ECO:0000259" key="5">
    <source>
        <dbReference type="Pfam" id="PF00079"/>
    </source>
</evidence>
<gene>
    <name evidence="7" type="primary">LOC113472847</name>
</gene>
<evidence type="ECO:0000256" key="1">
    <source>
        <dbReference type="ARBA" id="ARBA00009500"/>
    </source>
</evidence>
<feature type="compositionally biased region" description="Low complexity" evidence="4">
    <location>
        <begin position="308"/>
        <end position="333"/>
    </location>
</feature>
<sequence length="992" mass="107534">MSSDYTNLDHIVHDGISAVTSMLQQNAPVTPTSEKNIQNSPVPTNLEKTQSSSVTPAFEKVAPENVTQKTKESVVSDSFSNLTTENIATDDQTETAEQTTTEMNYMEIKQNFATEANSKITFTSSQPINNNISTVPVMGETKHASTEAIQQLLNDLITVSSDSTSPTSIESASLVKEDSENANNTSSTLSSDDVSSISTEATKLTTTFEEDLGKQSITEQTTIQAEENLNVSSDIQTTTQPANDQDVEILQTLENNRPSEKIESTVEPATTTTNTETYKESTTENFSEIKQNDEVGTTISPVDESPITTDSTLTTSDQTTVTSEQTTESEQSDGVSTAISTTLAMLSELRTEAMDLAIETSPVISSTTETLVIPDTVAKDLNSTLATSTSTVQTTAPTLEEQISNKPPFSVEDSKLKNHDIKTTQETKPSENLKTANGGGVAVKPSNQQNQKPSTVELHPPPHEHMGLEASIAYLGDDIKRFADLCNELAFKMWTSLTGKGMISSRSLVLSPFAAISTLAMVFLGARGPTSGQMNDILKLDDMVSFNPHQVLQNVTDSVVHAKRNGIDTAAFVRELYSDKAKGKILDFYKERVQQYYDGHVEEIGFNIIGDVLRRRTNLLVKRQTMGKVPEYLRGSTLSLKPPLAAFTANIFQSTTENFSEIKQNDEVGTTISPVDESPITTDSTLTTSDQTTVTSEQTTESEQSDGVSTAISTTLAMLSELRTEAMDLAIETSPVISSTTETLVIPDTVAKDLNSTLATSTSTVQTTAPTLEEQISNKPPFSVEDSKLKNHDIKTTQETKPSENLKTANGGGVAVKPSNQQNQKPSTVELHPPPHEHMGLEASIAYLGDDIKRFADLCNELAFKMWTSLTGKGMISSRSLVLSPFAAISTLAMVFLGARGPTSGQMNDILKLDDMVSFNPHQVLQNVTDSVVHAKRNGIDTAAFVRELYSDKAKGKILDSKWTILLVLNRKGKPVKVAKGKILDCVNYTVT</sequence>
<accession>A0A3Q0JJ78</accession>
<dbReference type="InterPro" id="IPR000215">
    <property type="entry name" value="Serpin_fam"/>
</dbReference>